<dbReference type="PROSITE" id="PS52048">
    <property type="entry name" value="UCH_DOMAIN"/>
    <property type="match status" value="1"/>
</dbReference>
<dbReference type="GO" id="GO:0006511">
    <property type="term" value="P:ubiquitin-dependent protein catabolic process"/>
    <property type="evidence" value="ECO:0007669"/>
    <property type="project" value="UniProtKB-UniRule"/>
</dbReference>
<evidence type="ECO:0000256" key="1">
    <source>
        <dbReference type="ARBA" id="ARBA00000707"/>
    </source>
</evidence>
<feature type="site" description="Important for enzyme activity" evidence="7">
    <location>
        <position position="234"/>
    </location>
</feature>
<evidence type="ECO:0000256" key="7">
    <source>
        <dbReference type="PROSITE-ProRule" id="PRU01393"/>
    </source>
</evidence>
<organism evidence="11 12">
    <name type="scientific">Seminavis robusta</name>
    <dbReference type="NCBI Taxonomy" id="568900"/>
    <lineage>
        <taxon>Eukaryota</taxon>
        <taxon>Sar</taxon>
        <taxon>Stramenopiles</taxon>
        <taxon>Ochrophyta</taxon>
        <taxon>Bacillariophyta</taxon>
        <taxon>Bacillariophyceae</taxon>
        <taxon>Bacillariophycidae</taxon>
        <taxon>Naviculales</taxon>
        <taxon>Naviculaceae</taxon>
        <taxon>Seminavis</taxon>
    </lineage>
</organism>
<feature type="site" description="Transition state stabilizer" evidence="7">
    <location>
        <position position="128"/>
    </location>
</feature>
<comment type="similarity">
    <text evidence="2 7 8">Belongs to the peptidase C12 family.</text>
</comment>
<dbReference type="PANTHER" id="PTHR10589">
    <property type="entry name" value="UBIQUITIN CARBOXYL-TERMINAL HYDROLASE"/>
    <property type="match status" value="1"/>
</dbReference>
<feature type="active site" description="Nucleophile" evidence="7">
    <location>
        <position position="136"/>
    </location>
</feature>
<evidence type="ECO:0000259" key="10">
    <source>
        <dbReference type="PROSITE" id="PS52048"/>
    </source>
</evidence>
<accession>A0A9N8DE09</accession>
<evidence type="ECO:0000256" key="8">
    <source>
        <dbReference type="RuleBase" id="RU361215"/>
    </source>
</evidence>
<feature type="region of interest" description="Disordered" evidence="9">
    <location>
        <begin position="1"/>
        <end position="44"/>
    </location>
</feature>
<comment type="catalytic activity">
    <reaction evidence="1 7 8">
        <text>Thiol-dependent hydrolysis of ester, thioester, amide, peptide and isopeptide bonds formed by the C-terminal Gly of ubiquitin (a 76-residue protein attached to proteins as an intracellular targeting signal).</text>
        <dbReference type="EC" id="3.4.19.12"/>
    </reaction>
</comment>
<dbReference type="GO" id="GO:0016579">
    <property type="term" value="P:protein deubiquitination"/>
    <property type="evidence" value="ECO:0007669"/>
    <property type="project" value="TreeGrafter"/>
</dbReference>
<dbReference type="PRINTS" id="PR00707">
    <property type="entry name" value="UBCTHYDRLASE"/>
</dbReference>
<dbReference type="OrthoDB" id="40730at2759"/>
<dbReference type="GO" id="GO:0005737">
    <property type="term" value="C:cytoplasm"/>
    <property type="evidence" value="ECO:0007669"/>
    <property type="project" value="TreeGrafter"/>
</dbReference>
<keyword evidence="3 7" id="KW-0645">Protease</keyword>
<keyword evidence="12" id="KW-1185">Reference proteome</keyword>
<dbReference type="PANTHER" id="PTHR10589:SF17">
    <property type="entry name" value="UBIQUITIN CARBOXYL-TERMINAL HYDROLASE"/>
    <property type="match status" value="1"/>
</dbReference>
<evidence type="ECO:0000256" key="5">
    <source>
        <dbReference type="ARBA" id="ARBA00022801"/>
    </source>
</evidence>
<evidence type="ECO:0000256" key="9">
    <source>
        <dbReference type="SAM" id="MobiDB-lite"/>
    </source>
</evidence>
<keyword evidence="6 7" id="KW-0788">Thiol protease</keyword>
<dbReference type="Gene3D" id="3.40.532.10">
    <property type="entry name" value="Peptidase C12, ubiquitin carboxyl-terminal hydrolase"/>
    <property type="match status" value="1"/>
</dbReference>
<feature type="active site" description="Proton donor" evidence="7">
    <location>
        <position position="214"/>
    </location>
</feature>
<name>A0A9N8DE09_9STRA</name>
<keyword evidence="4 7" id="KW-0833">Ubl conjugation pathway</keyword>
<dbReference type="GO" id="GO:0004843">
    <property type="term" value="F:cysteine-type deubiquitinase activity"/>
    <property type="evidence" value="ECO:0007669"/>
    <property type="project" value="UniProtKB-UniRule"/>
</dbReference>
<comment type="caution">
    <text evidence="11">The sequence shown here is derived from an EMBL/GenBank/DDBJ whole genome shotgun (WGS) entry which is preliminary data.</text>
</comment>
<dbReference type="EC" id="3.4.19.12" evidence="8"/>
<dbReference type="AlphaFoldDB" id="A0A9N8DE09"/>
<dbReference type="SUPFAM" id="SSF54001">
    <property type="entry name" value="Cysteine proteinases"/>
    <property type="match status" value="1"/>
</dbReference>
<evidence type="ECO:0000256" key="2">
    <source>
        <dbReference type="ARBA" id="ARBA00009326"/>
    </source>
</evidence>
<dbReference type="Pfam" id="PF01088">
    <property type="entry name" value="Peptidase_C12"/>
    <property type="match status" value="1"/>
</dbReference>
<keyword evidence="5 7" id="KW-0378">Hydrolase</keyword>
<proteinExistence type="inferred from homology"/>
<dbReference type="EMBL" id="CAICTM010000045">
    <property type="protein sequence ID" value="CAB9498785.1"/>
    <property type="molecule type" value="Genomic_DNA"/>
</dbReference>
<evidence type="ECO:0000313" key="12">
    <source>
        <dbReference type="Proteomes" id="UP001153069"/>
    </source>
</evidence>
<dbReference type="InterPro" id="IPR038765">
    <property type="entry name" value="Papain-like_cys_pep_sf"/>
</dbReference>
<dbReference type="Proteomes" id="UP001153069">
    <property type="component" value="Unassembled WGS sequence"/>
</dbReference>
<evidence type="ECO:0000256" key="3">
    <source>
        <dbReference type="ARBA" id="ARBA00022670"/>
    </source>
</evidence>
<dbReference type="InterPro" id="IPR036959">
    <property type="entry name" value="Peptidase_C12_UCH_sf"/>
</dbReference>
<protein>
    <recommendedName>
        <fullName evidence="8">Ubiquitin carboxyl-terminal hydrolase</fullName>
        <ecNumber evidence="8">3.4.19.12</ecNumber>
    </recommendedName>
</protein>
<evidence type="ECO:0000256" key="4">
    <source>
        <dbReference type="ARBA" id="ARBA00022786"/>
    </source>
</evidence>
<gene>
    <name evidence="11" type="ORF">SEMRO_45_G027060.1</name>
</gene>
<reference evidence="11" key="1">
    <citation type="submission" date="2020-06" db="EMBL/GenBank/DDBJ databases">
        <authorList>
            <consortium name="Plant Systems Biology data submission"/>
        </authorList>
    </citation>
    <scope>NUCLEOTIDE SEQUENCE</scope>
    <source>
        <strain evidence="11">D6</strain>
    </source>
</reference>
<feature type="domain" description="UCH catalytic" evidence="10">
    <location>
        <begin position="42"/>
        <end position="297"/>
    </location>
</feature>
<dbReference type="InterPro" id="IPR001578">
    <property type="entry name" value="Peptidase_C12_UCH"/>
</dbReference>
<evidence type="ECO:0000256" key="6">
    <source>
        <dbReference type="ARBA" id="ARBA00022807"/>
    </source>
</evidence>
<evidence type="ECO:0000313" key="11">
    <source>
        <dbReference type="EMBL" id="CAB9498785.1"/>
    </source>
</evidence>
<sequence length="299" mass="33019">MSRRSKKSRGREPEVDDGDDPLAVINAGLREQEEEEEDPDSPWLPLESNPEIFTDFAHKSGGLPKNWGWVDILGLDPELLGMVPEPCAGVILLFPCTENIYKVRKQEKQKLLHNPPTPATQKAYHVQQIAEFGNACGTIASVHALINGASVYSGNSHTSPLQKFRQGHENASALDRGKALLATESLRNSSDQSANHRAAQTAVPDRYGPDLDHHFVAFSPISTSSNSTHVVELDGTKVLPVDHGSVTKLLAREERDSTVGDDPKKHTFLRAVAQVIRKRYMQVEPDSIEFSMMALCRIK</sequence>